<dbReference type="GO" id="GO:0006777">
    <property type="term" value="P:Mo-molybdopterin cofactor biosynthetic process"/>
    <property type="evidence" value="ECO:0007669"/>
    <property type="project" value="UniProtKB-UniRule"/>
</dbReference>
<reference evidence="3 4" key="1">
    <citation type="submission" date="2019-07" db="EMBL/GenBank/DDBJ databases">
        <title>Genomic Encyclopedia of Type Strains, Phase I: the one thousand microbial genomes (KMG-I) project.</title>
        <authorList>
            <person name="Kyrpides N."/>
        </authorList>
    </citation>
    <scope>NUCLEOTIDE SEQUENCE [LARGE SCALE GENOMIC DNA]</scope>
    <source>
        <strain evidence="3 4">DSM 16647</strain>
    </source>
</reference>
<dbReference type="SUPFAM" id="SSF53218">
    <property type="entry name" value="Molybdenum cofactor biosynthesis proteins"/>
    <property type="match status" value="1"/>
</dbReference>
<dbReference type="EC" id="2.10.1.1" evidence="1"/>
<dbReference type="InterPro" id="IPR038987">
    <property type="entry name" value="MoeA-like"/>
</dbReference>
<dbReference type="GO" id="GO:0061599">
    <property type="term" value="F:molybdopterin molybdotransferase activity"/>
    <property type="evidence" value="ECO:0007669"/>
    <property type="project" value="UniProtKB-UniRule"/>
</dbReference>
<dbReference type="SMART" id="SM00852">
    <property type="entry name" value="MoCF_biosynth"/>
    <property type="match status" value="1"/>
</dbReference>
<dbReference type="AlphaFoldDB" id="A0A5S5AK95"/>
<keyword evidence="1" id="KW-0500">Molybdenum</keyword>
<dbReference type="InterPro" id="IPR001453">
    <property type="entry name" value="MoaB/Mog_dom"/>
</dbReference>
<dbReference type="Pfam" id="PF00994">
    <property type="entry name" value="MoCF_biosynth"/>
    <property type="match status" value="1"/>
</dbReference>
<comment type="cofactor">
    <cofactor evidence="1">
        <name>Mg(2+)</name>
        <dbReference type="ChEBI" id="CHEBI:18420"/>
    </cofactor>
</comment>
<comment type="pathway">
    <text evidence="1">Cofactor biosynthesis; molybdopterin biosynthesis.</text>
</comment>
<dbReference type="InterPro" id="IPR036425">
    <property type="entry name" value="MoaB/Mog-like_dom_sf"/>
</dbReference>
<keyword evidence="1" id="KW-0501">Molybdenum cofactor biosynthesis</keyword>
<gene>
    <name evidence="3" type="ORF">LZ11_01880</name>
</gene>
<evidence type="ECO:0000313" key="3">
    <source>
        <dbReference type="EMBL" id="TYP51590.1"/>
    </source>
</evidence>
<dbReference type="EMBL" id="VNHO01000022">
    <property type="protein sequence ID" value="TYP51590.1"/>
    <property type="molecule type" value="Genomic_DNA"/>
</dbReference>
<evidence type="ECO:0000259" key="2">
    <source>
        <dbReference type="SMART" id="SM00852"/>
    </source>
</evidence>
<keyword evidence="4" id="KW-1185">Reference proteome</keyword>
<comment type="function">
    <text evidence="1">Catalyzes the insertion of molybdate into adenylated molybdopterin with the concomitant release of AMP.</text>
</comment>
<feature type="domain" description="MoaB/Mog" evidence="2">
    <location>
        <begin position="174"/>
        <end position="306"/>
    </location>
</feature>
<dbReference type="Proteomes" id="UP000322294">
    <property type="component" value="Unassembled WGS sequence"/>
</dbReference>
<comment type="catalytic activity">
    <reaction evidence="1">
        <text>adenylyl-molybdopterin + molybdate = Mo-molybdopterin + AMP + H(+)</text>
        <dbReference type="Rhea" id="RHEA:35047"/>
        <dbReference type="ChEBI" id="CHEBI:15378"/>
        <dbReference type="ChEBI" id="CHEBI:36264"/>
        <dbReference type="ChEBI" id="CHEBI:62727"/>
        <dbReference type="ChEBI" id="CHEBI:71302"/>
        <dbReference type="ChEBI" id="CHEBI:456215"/>
    </reaction>
</comment>
<sequence length="339" mass="37440">MKKIPVERAVGMILCQDITKIVPGEFKGRAFKKGHIIREEDIEELLKIGKEHVYVWEPRQGQVHEDEAALRIARAVAGDNIVYDEPVEGKTTLKSTVKGLFKVKSRLLYEINSIEYVTVASLPGNFAVEAGRKLAGARVIPLVIEEEKINTVEELCGKEGPVFEVKPYRRLKAGLITTGNEVYKGRIADKFGPVVRAKLEYFAAEYLGQVFCPDDVEKIREAIQNFKGKGADLIILTGGMSVDPDDLTPAAIRSTADRVVTYGAPVQPGNMFMMAYAGRAALIGVPGCAMYYRTTVLDAVLPRVFAGEILEKEDFIAMAEGGFCSGCEPCRYPNCYFCR</sequence>
<keyword evidence="1" id="KW-0479">Metal-binding</keyword>
<accession>A0A5S5AK95</accession>
<dbReference type="OrthoDB" id="9767940at2"/>
<comment type="similarity">
    <text evidence="1">Belongs to the MoeA family.</text>
</comment>
<protein>
    <recommendedName>
        <fullName evidence="1">Molybdopterin molybdenumtransferase</fullName>
        <ecNumber evidence="1">2.10.1.1</ecNumber>
    </recommendedName>
</protein>
<dbReference type="PANTHER" id="PTHR10192:SF28">
    <property type="entry name" value="MOLYBDOPTERIN MOLYBDENUMTRANSFERASE"/>
    <property type="match status" value="1"/>
</dbReference>
<evidence type="ECO:0000313" key="4">
    <source>
        <dbReference type="Proteomes" id="UP000322294"/>
    </source>
</evidence>
<proteinExistence type="inferred from homology"/>
<dbReference type="UniPathway" id="UPA00344"/>
<dbReference type="CDD" id="cd03522">
    <property type="entry name" value="MoeA_like"/>
    <property type="match status" value="1"/>
</dbReference>
<keyword evidence="1" id="KW-0460">Magnesium</keyword>
<dbReference type="RefSeq" id="WP_148867596.1">
    <property type="nucleotide sequence ID" value="NZ_VNHO01000022.1"/>
</dbReference>
<dbReference type="PANTHER" id="PTHR10192">
    <property type="entry name" value="MOLYBDOPTERIN BIOSYNTHESIS PROTEIN"/>
    <property type="match status" value="1"/>
</dbReference>
<keyword evidence="1" id="KW-0808">Transferase</keyword>
<name>A0A5S5AK95_9FIRM</name>
<comment type="caution">
    <text evidence="3">The sequence shown here is derived from an EMBL/GenBank/DDBJ whole genome shotgun (WGS) entry which is preliminary data.</text>
</comment>
<dbReference type="Gene3D" id="3.40.980.10">
    <property type="entry name" value="MoaB/Mog-like domain"/>
    <property type="match status" value="1"/>
</dbReference>
<dbReference type="GO" id="GO:0005829">
    <property type="term" value="C:cytosol"/>
    <property type="evidence" value="ECO:0007669"/>
    <property type="project" value="TreeGrafter"/>
</dbReference>
<evidence type="ECO:0000256" key="1">
    <source>
        <dbReference type="RuleBase" id="RU365090"/>
    </source>
</evidence>
<dbReference type="GO" id="GO:0046872">
    <property type="term" value="F:metal ion binding"/>
    <property type="evidence" value="ECO:0007669"/>
    <property type="project" value="UniProtKB-UniRule"/>
</dbReference>
<organism evidence="3 4">
    <name type="scientific">Thermosediminibacter litoriperuensis</name>
    <dbReference type="NCBI Taxonomy" id="291989"/>
    <lineage>
        <taxon>Bacteria</taxon>
        <taxon>Bacillati</taxon>
        <taxon>Bacillota</taxon>
        <taxon>Clostridia</taxon>
        <taxon>Thermosediminibacterales</taxon>
        <taxon>Thermosediminibacteraceae</taxon>
        <taxon>Thermosediminibacter</taxon>
    </lineage>
</organism>